<reference evidence="4 5" key="1">
    <citation type="submission" date="2012-11" db="EMBL/GenBank/DDBJ databases">
        <title>The complete genome sequence of Corynebacterium maris Coryn-1 (=DSM 45190).</title>
        <authorList>
            <person name="Schaffert L."/>
            <person name="Albersmeier A."/>
            <person name="Kalinowski J."/>
            <person name="Ruckert C."/>
        </authorList>
    </citation>
    <scope>NUCLEOTIDE SEQUENCE [LARGE SCALE GENOMIC DNA]</scope>
    <source>
        <strain evidence="5">Coryn-1</strain>
    </source>
</reference>
<dbReference type="SUPFAM" id="SSF51735">
    <property type="entry name" value="NAD(P)-binding Rossmann-fold domains"/>
    <property type="match status" value="1"/>
</dbReference>
<sequence length="306" mass="32002">MRFTMAPVRHDVVVEDLTAAGHTFVEDLSQSDFLVFDGGPDELPLPLPESVGFVQTQSAGIDPLHAAGVLEKSGVRWANAAGLYADTVAESCLGLLLAVTHQHKAAGMAGSFAVSDEIAAKTRYLTPDTTVAVVGAGGIGQRMIELLAPFRCRTVAVNRTGRPVPGATETVALAAAGHVWGEADVFVVLLPLTPDTRGLIDAEVLAKMKPHAVVVNAGRGPLIVTDDLVAALRDGTIAGAGLDVTDPEPLPENHPLWAMPNVVITPHTANTEQNIRASIGALAARNAEFFAAGQRMSTEVDIKVGY</sequence>
<dbReference type="CDD" id="cd12159">
    <property type="entry name" value="2-Hacid_dh_2"/>
    <property type="match status" value="1"/>
</dbReference>
<dbReference type="Proteomes" id="UP000015388">
    <property type="component" value="Chromosome"/>
</dbReference>
<dbReference type="Gene3D" id="3.40.50.720">
    <property type="entry name" value="NAD(P)-binding Rossmann-like Domain"/>
    <property type="match status" value="2"/>
</dbReference>
<dbReference type="PANTHER" id="PTHR43333">
    <property type="entry name" value="2-HACID_DH_C DOMAIN-CONTAINING PROTEIN"/>
    <property type="match status" value="1"/>
</dbReference>
<dbReference type="GO" id="GO:0051287">
    <property type="term" value="F:NAD binding"/>
    <property type="evidence" value="ECO:0007669"/>
    <property type="project" value="InterPro"/>
</dbReference>
<dbReference type="eggNOG" id="COG0111">
    <property type="taxonomic scope" value="Bacteria"/>
</dbReference>
<dbReference type="Pfam" id="PF02826">
    <property type="entry name" value="2-Hacid_dh_C"/>
    <property type="match status" value="1"/>
</dbReference>
<proteinExistence type="predicted"/>
<accession>S5TKT7</accession>
<keyword evidence="5" id="KW-1185">Reference proteome</keyword>
<dbReference type="GO" id="GO:0016491">
    <property type="term" value="F:oxidoreductase activity"/>
    <property type="evidence" value="ECO:0007669"/>
    <property type="project" value="UniProtKB-KW"/>
</dbReference>
<dbReference type="InterPro" id="IPR036291">
    <property type="entry name" value="NAD(P)-bd_dom_sf"/>
</dbReference>
<evidence type="ECO:0000313" key="5">
    <source>
        <dbReference type="Proteomes" id="UP000015388"/>
    </source>
</evidence>
<dbReference type="AlphaFoldDB" id="S5TKT7"/>
<evidence type="ECO:0000313" key="4">
    <source>
        <dbReference type="EMBL" id="AGS35476.1"/>
    </source>
</evidence>
<evidence type="ECO:0000259" key="3">
    <source>
        <dbReference type="Pfam" id="PF02826"/>
    </source>
</evidence>
<dbReference type="STRING" id="1224163.B841_10020"/>
<evidence type="ECO:0000256" key="2">
    <source>
        <dbReference type="ARBA" id="ARBA00023027"/>
    </source>
</evidence>
<keyword evidence="2" id="KW-0520">NAD</keyword>
<dbReference type="PANTHER" id="PTHR43333:SF1">
    <property type="entry name" value="D-ISOMER SPECIFIC 2-HYDROXYACID DEHYDROGENASE NAD-BINDING DOMAIN-CONTAINING PROTEIN"/>
    <property type="match status" value="1"/>
</dbReference>
<dbReference type="KEGG" id="cmd:B841_10020"/>
<dbReference type="PATRIC" id="fig|1224163.3.peg.2021"/>
<dbReference type="EMBL" id="CP003924">
    <property type="protein sequence ID" value="AGS35476.1"/>
    <property type="molecule type" value="Genomic_DNA"/>
</dbReference>
<organism evidence="4 5">
    <name type="scientific">Corynebacterium maris DSM 45190</name>
    <dbReference type="NCBI Taxonomy" id="1224163"/>
    <lineage>
        <taxon>Bacteria</taxon>
        <taxon>Bacillati</taxon>
        <taxon>Actinomycetota</taxon>
        <taxon>Actinomycetes</taxon>
        <taxon>Mycobacteriales</taxon>
        <taxon>Corynebacteriaceae</taxon>
        <taxon>Corynebacterium</taxon>
    </lineage>
</organism>
<dbReference type="RefSeq" id="WP_020935409.1">
    <property type="nucleotide sequence ID" value="NC_021915.1"/>
</dbReference>
<dbReference type="InterPro" id="IPR006140">
    <property type="entry name" value="D-isomer_DH_NAD-bd"/>
</dbReference>
<keyword evidence="1" id="KW-0560">Oxidoreductase</keyword>
<feature type="domain" description="D-isomer specific 2-hydroxyacid dehydrogenase NAD-binding" evidence="3">
    <location>
        <begin position="126"/>
        <end position="269"/>
    </location>
</feature>
<evidence type="ECO:0000256" key="1">
    <source>
        <dbReference type="ARBA" id="ARBA00023002"/>
    </source>
</evidence>
<gene>
    <name evidence="4" type="ORF">B841_10020</name>
</gene>
<dbReference type="HOGENOM" id="CLU_019796_1_0_11"/>
<name>S5TKT7_9CORY</name>
<protein>
    <submittedName>
        <fullName evidence="4">Phosphoglycerate dehydrogenase-related dehydrogenase</fullName>
    </submittedName>
</protein>